<gene>
    <name evidence="2" type="ORF">T07_14375</name>
</gene>
<protein>
    <submittedName>
        <fullName evidence="2">Uncharacterized protein</fullName>
    </submittedName>
</protein>
<keyword evidence="1" id="KW-0812">Transmembrane</keyword>
<name>A0A0V0RWT4_9BILA</name>
<keyword evidence="1" id="KW-1133">Transmembrane helix</keyword>
<evidence type="ECO:0000313" key="3">
    <source>
        <dbReference type="Proteomes" id="UP000054630"/>
    </source>
</evidence>
<evidence type="ECO:0000256" key="1">
    <source>
        <dbReference type="SAM" id="Phobius"/>
    </source>
</evidence>
<dbReference type="Proteomes" id="UP000054630">
    <property type="component" value="Unassembled WGS sequence"/>
</dbReference>
<dbReference type="AlphaFoldDB" id="A0A0V0RWT4"/>
<keyword evidence="1" id="KW-0472">Membrane</keyword>
<feature type="transmembrane region" description="Helical" evidence="1">
    <location>
        <begin position="6"/>
        <end position="28"/>
    </location>
</feature>
<sequence length="83" mass="9590">MVSIKSGLPMLATLYAFFTGIRVIIVNYHRRLAHEMYRLPFRIPYIKPFPVERMQTSEIMGETNGTACSNTYDLLEHAEFAGY</sequence>
<dbReference type="EMBL" id="JYDL01000066">
    <property type="protein sequence ID" value="KRX18916.1"/>
    <property type="molecule type" value="Genomic_DNA"/>
</dbReference>
<accession>A0A0V0RWT4</accession>
<reference evidence="2 3" key="1">
    <citation type="submission" date="2015-01" db="EMBL/GenBank/DDBJ databases">
        <title>Evolution of Trichinella species and genotypes.</title>
        <authorList>
            <person name="Korhonen P.K."/>
            <person name="Edoardo P."/>
            <person name="Giuseppe L.R."/>
            <person name="Gasser R.B."/>
        </authorList>
    </citation>
    <scope>NUCLEOTIDE SEQUENCE [LARGE SCALE GENOMIC DNA]</scope>
    <source>
        <strain evidence="2">ISS37</strain>
    </source>
</reference>
<keyword evidence="3" id="KW-1185">Reference proteome</keyword>
<organism evidence="2 3">
    <name type="scientific">Trichinella nelsoni</name>
    <dbReference type="NCBI Taxonomy" id="6336"/>
    <lineage>
        <taxon>Eukaryota</taxon>
        <taxon>Metazoa</taxon>
        <taxon>Ecdysozoa</taxon>
        <taxon>Nematoda</taxon>
        <taxon>Enoplea</taxon>
        <taxon>Dorylaimia</taxon>
        <taxon>Trichinellida</taxon>
        <taxon>Trichinellidae</taxon>
        <taxon>Trichinella</taxon>
    </lineage>
</organism>
<dbReference type="OrthoDB" id="10618029at2759"/>
<evidence type="ECO:0000313" key="2">
    <source>
        <dbReference type="EMBL" id="KRX18916.1"/>
    </source>
</evidence>
<proteinExistence type="predicted"/>
<comment type="caution">
    <text evidence="2">The sequence shown here is derived from an EMBL/GenBank/DDBJ whole genome shotgun (WGS) entry which is preliminary data.</text>
</comment>